<feature type="compositionally biased region" description="Low complexity" evidence="1">
    <location>
        <begin position="482"/>
        <end position="495"/>
    </location>
</feature>
<dbReference type="Proteomes" id="UP000603457">
    <property type="component" value="Unassembled WGS sequence"/>
</dbReference>
<dbReference type="EMBL" id="JACJTB010000019">
    <property type="protein sequence ID" value="MBD2595749.1"/>
    <property type="molecule type" value="Genomic_DNA"/>
</dbReference>
<evidence type="ECO:0000256" key="1">
    <source>
        <dbReference type="SAM" id="MobiDB-lite"/>
    </source>
</evidence>
<feature type="region of interest" description="Disordered" evidence="1">
    <location>
        <begin position="423"/>
        <end position="501"/>
    </location>
</feature>
<evidence type="ECO:0000313" key="4">
    <source>
        <dbReference type="Proteomes" id="UP000603457"/>
    </source>
</evidence>
<evidence type="ECO:0000259" key="2">
    <source>
        <dbReference type="Pfam" id="PF25546"/>
    </source>
</evidence>
<organism evidence="3 4">
    <name type="scientific">Nostoc spongiaeforme FACHB-130</name>
    <dbReference type="NCBI Taxonomy" id="1357510"/>
    <lineage>
        <taxon>Bacteria</taxon>
        <taxon>Bacillati</taxon>
        <taxon>Cyanobacteriota</taxon>
        <taxon>Cyanophyceae</taxon>
        <taxon>Nostocales</taxon>
        <taxon>Nostocaceae</taxon>
        <taxon>Nostoc</taxon>
    </lineage>
</organism>
<feature type="domain" description="DUF7925" evidence="2">
    <location>
        <begin position="258"/>
        <end position="441"/>
    </location>
</feature>
<name>A0ABR8FX53_9NOSO</name>
<feature type="compositionally biased region" description="Polar residues" evidence="1">
    <location>
        <begin position="435"/>
        <end position="447"/>
    </location>
</feature>
<dbReference type="InterPro" id="IPR057685">
    <property type="entry name" value="DUF7925"/>
</dbReference>
<dbReference type="Pfam" id="PF25546">
    <property type="entry name" value="DUF7925"/>
    <property type="match status" value="1"/>
</dbReference>
<comment type="caution">
    <text evidence="3">The sequence shown here is derived from an EMBL/GenBank/DDBJ whole genome shotgun (WGS) entry which is preliminary data.</text>
</comment>
<reference evidence="3 4" key="1">
    <citation type="journal article" date="2020" name="ISME J.">
        <title>Comparative genomics reveals insights into cyanobacterial evolution and habitat adaptation.</title>
        <authorList>
            <person name="Chen M.Y."/>
            <person name="Teng W.K."/>
            <person name="Zhao L."/>
            <person name="Hu C.X."/>
            <person name="Zhou Y.K."/>
            <person name="Han B.P."/>
            <person name="Song L.R."/>
            <person name="Shu W.S."/>
        </authorList>
    </citation>
    <scope>NUCLEOTIDE SEQUENCE [LARGE SCALE GENOMIC DNA]</scope>
    <source>
        <strain evidence="3 4">FACHB-130</strain>
    </source>
</reference>
<dbReference type="RefSeq" id="WP_190968535.1">
    <property type="nucleotide sequence ID" value="NZ_JACJTB010000019.1"/>
</dbReference>
<keyword evidence="4" id="KW-1185">Reference proteome</keyword>
<gene>
    <name evidence="3" type="ORF">H6G74_15635</name>
</gene>
<accession>A0ABR8FX53</accession>
<protein>
    <recommendedName>
        <fullName evidence="2">DUF7925 domain-containing protein</fullName>
    </recommendedName>
</protein>
<proteinExistence type="predicted"/>
<evidence type="ECO:0000313" key="3">
    <source>
        <dbReference type="EMBL" id="MBD2595749.1"/>
    </source>
</evidence>
<sequence length="853" mass="87664">MKSRYQIQKTKNGVFHNTLVATVLLANGFFLVFPVLAQTTPTAPGTSIDNQATATYEDPNQPNIPINATSNKVTITIAEVAGILVQAGTVNDLTPNGTVQVGDTLEYNFTITNIGNDPTKFRIPGAVAVSGKGTVVNNSLEYFDSVANSWKPVPNGGVITDNSVPVNGTVPVRVRVTVNSDAVAGDNISVTLGQTTPPNQASNVLRAGGEVNNTLDVYTVDNQDPSAVPGEVTGSPANGVVEGSASASITVQPKYYSLATILKTRSGYSNNNTPADITDDSINYSLSLRVESNDVTGNSITPSALAGSVIPGLSGTNILVSDAIPFGTQLAVAPTAPTGWTVVYSTTAVTTSANAATWTTTAPGDLSTVTRVGFIKPTTDGDTSTYLPANGQSTSFSIQVKVKTGQTAPLTIANIAQVFGKTPETNTPVLDESGDQNPSNFDGSSGSMRPPLDTDTNDDGVPDQLPPTVPDGYITDPKTDPTDLNTTGTDTNGNNTGSGTGGEANVFTISLNSLVNGPNSFPDAVGPNNNNDDFTNKSSNVPAGLTPGSTFNPNPVTFTNTVLNTGGLSANISLLPTPPATPSHLPNGTTVTISVGSSSATYTYNGTAFTFTSGTGFAVGNPISATNPIQISALATNAQSSYTVSIDLPAGTPLSTDTNMERGFPVPITAFIDANGDGISNNNEVANITIDRVYTGFLQMIKQSRILQGTGPAVQGSDGTLSTDPKKPAPGNIVEYVIQYRNISEAAPPAPGTSNVTVSAGSVVITEDGTSVPNNWAKDNDNNGVIDTSHVLGSAQGAGGTITFFSGDPATNLLGGEQSGTTAATDVTKYINTLTNPVTPGQTGTFIFQRKVN</sequence>